<dbReference type="HOGENOM" id="CLU_011398_4_2_1"/>
<dbReference type="SUPFAM" id="SSF56425">
    <property type="entry name" value="Succinate dehydrogenase/fumarate reductase flavoprotein, catalytic domain"/>
    <property type="match status" value="1"/>
</dbReference>
<evidence type="ECO:0000256" key="5">
    <source>
        <dbReference type="ARBA" id="ARBA00061147"/>
    </source>
</evidence>
<organism evidence="8 9">
    <name type="scientific">Arthroderma benhamiae (strain ATCC MYA-4681 / CBS 112371)</name>
    <name type="common">Trichophyton mentagrophytes</name>
    <dbReference type="NCBI Taxonomy" id="663331"/>
    <lineage>
        <taxon>Eukaryota</taxon>
        <taxon>Fungi</taxon>
        <taxon>Dikarya</taxon>
        <taxon>Ascomycota</taxon>
        <taxon>Pezizomycotina</taxon>
        <taxon>Eurotiomycetes</taxon>
        <taxon>Eurotiomycetidae</taxon>
        <taxon>Onygenales</taxon>
        <taxon>Arthrodermataceae</taxon>
        <taxon>Trichophyton</taxon>
    </lineage>
</organism>
<keyword evidence="9" id="KW-1185">Reference proteome</keyword>
<name>D4AL36_ARTBC</name>
<dbReference type="InterPro" id="IPR027477">
    <property type="entry name" value="Succ_DH/fumarate_Rdtase_cat_sf"/>
</dbReference>
<evidence type="ECO:0000256" key="1">
    <source>
        <dbReference type="ARBA" id="ARBA00001974"/>
    </source>
</evidence>
<dbReference type="SUPFAM" id="SSF51905">
    <property type="entry name" value="FAD/NAD(P)-binding domain"/>
    <property type="match status" value="1"/>
</dbReference>
<dbReference type="GO" id="GO:0008202">
    <property type="term" value="P:steroid metabolic process"/>
    <property type="evidence" value="ECO:0007669"/>
    <property type="project" value="UniProtKB-ARBA"/>
</dbReference>
<comment type="cofactor">
    <cofactor evidence="1">
        <name>FAD</name>
        <dbReference type="ChEBI" id="CHEBI:57692"/>
    </cofactor>
</comment>
<dbReference type="EMBL" id="ABSU01000002">
    <property type="protein sequence ID" value="EFE36095.1"/>
    <property type="molecule type" value="Genomic_DNA"/>
</dbReference>
<evidence type="ECO:0000256" key="4">
    <source>
        <dbReference type="ARBA" id="ARBA00023002"/>
    </source>
</evidence>
<dbReference type="OrthoDB" id="7777654at2759"/>
<accession>D4AL36</accession>
<dbReference type="RefSeq" id="XP_003016740.1">
    <property type="nucleotide sequence ID" value="XM_003016694.1"/>
</dbReference>
<dbReference type="PANTHER" id="PTHR43400:SF10">
    <property type="entry name" value="3-OXOSTEROID 1-DEHYDROGENASE"/>
    <property type="match status" value="1"/>
</dbReference>
<dbReference type="Gene3D" id="3.90.700.10">
    <property type="entry name" value="Succinate dehydrogenase/fumarate reductase flavoprotein, catalytic domain"/>
    <property type="match status" value="1"/>
</dbReference>
<evidence type="ECO:0000256" key="2">
    <source>
        <dbReference type="ARBA" id="ARBA00022630"/>
    </source>
</evidence>
<keyword evidence="2" id="KW-0285">Flavoprotein</keyword>
<keyword evidence="4" id="KW-0560">Oxidoreductase</keyword>
<dbReference type="InterPro" id="IPR003953">
    <property type="entry name" value="FAD-dep_OxRdtase_2_FAD-bd"/>
</dbReference>
<dbReference type="GeneID" id="9522225"/>
<dbReference type="GO" id="GO:0016491">
    <property type="term" value="F:oxidoreductase activity"/>
    <property type="evidence" value="ECO:0007669"/>
    <property type="project" value="UniProtKB-KW"/>
</dbReference>
<dbReference type="InterPro" id="IPR036188">
    <property type="entry name" value="FAD/NAD-bd_sf"/>
</dbReference>
<dbReference type="eggNOG" id="KOG2404">
    <property type="taxonomic scope" value="Eukaryota"/>
</dbReference>
<evidence type="ECO:0000313" key="9">
    <source>
        <dbReference type="Proteomes" id="UP000008866"/>
    </source>
</evidence>
<feature type="domain" description="FAD-dependent oxidoreductase 2 FAD-binding" evidence="7">
    <location>
        <begin position="49"/>
        <end position="576"/>
    </location>
</feature>
<dbReference type="AlphaFoldDB" id="D4AL36"/>
<dbReference type="Pfam" id="PF00890">
    <property type="entry name" value="FAD_binding_2"/>
    <property type="match status" value="1"/>
</dbReference>
<proteinExistence type="inferred from homology"/>
<sequence length="651" mass="70220">MISRYTYRTYRGLSGAGPPVCCLSPYLVLRGRRAVTTTSVPATFDEETDVLVIGSGAGGLTAALRAQSHGLRALVVEKDEAIGGTSAYSGGAMWIPNTHLSQAAGVKDSKEDALKYLEATIGDVGPVSSRERKVAFLDNGPRLVEFLEKAGFQWRLGKGGCPDYFPEIPGGSMFGRTLEPKIFNMKKLGSWRSLVRKRPGPPIAAYVTESNSALRSGASWSDFNALLKILLRQALLTLLGQTPSAMGQALVSQLLYLHKQAGTPIQRKTALVDLIMDGSTVVGATVKQEGGQKTIRASRGVLLAAGGFAHNKKLREKWGPSPASVEWTSAPPGDTGDAITAAMKVGAGTALLDDAWWGPTVVCPVNGMNVFALTERARPFSIIVDSSGSRFMNEAEPYTDAGHHQYERHQSVNAIPAWLIVDHSFRKRYSIGGLLPLQPDPKNGLESGHLFKADTIPDLARQIDVDPAGLEKTLSRFNKMARAGVDEDFHRGVSAFDKYFGDPKIGPNPSLGPIEKPPFYAARIYPGDLGTKGGLLTDEFARVLRDSDGKPIERLYAAGNTSASVMGRTYSGAGATIAPAMTFSFIAVDHMASYNLQQRQTASRFINISPLFRSRFSFLVSGLTMPKRKRLEELDGAGSKSQKQHDSTSTR</sequence>
<comment type="caution">
    <text evidence="8">The sequence shown here is derived from an EMBL/GenBank/DDBJ whole genome shotgun (WGS) entry which is preliminary data.</text>
</comment>
<dbReference type="FunFam" id="3.50.50.60:FF:000208">
    <property type="entry name" value="3-ketosteroid dehydrogenase"/>
    <property type="match status" value="1"/>
</dbReference>
<feature type="region of interest" description="Disordered" evidence="6">
    <location>
        <begin position="630"/>
        <end position="651"/>
    </location>
</feature>
<dbReference type="KEGG" id="abe:ARB_05032"/>
<dbReference type="OMA" id="HNEQMRV"/>
<evidence type="ECO:0000313" key="8">
    <source>
        <dbReference type="EMBL" id="EFE36095.1"/>
    </source>
</evidence>
<keyword evidence="3" id="KW-0274">FAD</keyword>
<dbReference type="Proteomes" id="UP000008866">
    <property type="component" value="Unassembled WGS sequence"/>
</dbReference>
<dbReference type="STRING" id="663331.D4AL36"/>
<dbReference type="PANTHER" id="PTHR43400">
    <property type="entry name" value="FUMARATE REDUCTASE"/>
    <property type="match status" value="1"/>
</dbReference>
<reference evidence="9" key="1">
    <citation type="journal article" date="2011" name="Genome Biol.">
        <title>Comparative and functional genomics provide insights into the pathogenicity of dermatophytic fungi.</title>
        <authorList>
            <person name="Burmester A."/>
            <person name="Shelest E."/>
            <person name="Gloeckner G."/>
            <person name="Heddergott C."/>
            <person name="Schindler S."/>
            <person name="Staib P."/>
            <person name="Heidel A."/>
            <person name="Felder M."/>
            <person name="Petzold A."/>
            <person name="Szafranski K."/>
            <person name="Feuermann M."/>
            <person name="Pedruzzi I."/>
            <person name="Priebe S."/>
            <person name="Groth M."/>
            <person name="Winkler R."/>
            <person name="Li W."/>
            <person name="Kniemeyer O."/>
            <person name="Schroeckh V."/>
            <person name="Hertweck C."/>
            <person name="Hube B."/>
            <person name="White T.C."/>
            <person name="Platzer M."/>
            <person name="Guthke R."/>
            <person name="Heitman J."/>
            <person name="Woestemeyer J."/>
            <person name="Zipfel P.F."/>
            <person name="Monod M."/>
            <person name="Brakhage A.A."/>
        </authorList>
    </citation>
    <scope>NUCLEOTIDE SEQUENCE [LARGE SCALE GENOMIC DNA]</scope>
    <source>
        <strain evidence="9">ATCC MYA-4681 / CBS 112371</strain>
    </source>
</reference>
<gene>
    <name evidence="8" type="ORF">ARB_05032</name>
</gene>
<evidence type="ECO:0000256" key="3">
    <source>
        <dbReference type="ARBA" id="ARBA00022827"/>
    </source>
</evidence>
<evidence type="ECO:0000256" key="6">
    <source>
        <dbReference type="SAM" id="MobiDB-lite"/>
    </source>
</evidence>
<dbReference type="Gene3D" id="3.50.50.60">
    <property type="entry name" value="FAD/NAD(P)-binding domain"/>
    <property type="match status" value="2"/>
</dbReference>
<dbReference type="InterPro" id="IPR050315">
    <property type="entry name" value="FAD-oxidoreductase_2"/>
</dbReference>
<comment type="similarity">
    <text evidence="5">Belongs to the FAD-dependent oxidoreductase 2 family. 3-oxosteroid dehydrogenase subfamily.</text>
</comment>
<evidence type="ECO:0000259" key="7">
    <source>
        <dbReference type="Pfam" id="PF00890"/>
    </source>
</evidence>
<protein>
    <recommendedName>
        <fullName evidence="7">FAD-dependent oxidoreductase 2 FAD-binding domain-containing protein</fullName>
    </recommendedName>
</protein>